<organism evidence="1">
    <name type="scientific">Candidatus Methanophaga sp. ANME-1 ERB7</name>
    <dbReference type="NCBI Taxonomy" id="2759913"/>
    <lineage>
        <taxon>Archaea</taxon>
        <taxon>Methanobacteriati</taxon>
        <taxon>Methanobacteriota</taxon>
        <taxon>Stenosarchaea group</taxon>
        <taxon>Methanomicrobia</taxon>
        <taxon>Candidatus Methanophagales</taxon>
        <taxon>Candidatus Methanophagaceae</taxon>
        <taxon>Candidatus Methanophaga</taxon>
    </lineage>
</organism>
<name>A0A7G9Z3B7_9EURY</name>
<gene>
    <name evidence="1" type="ORF">FCNABNJO_00017</name>
</gene>
<sequence>MYIIGKTGMGKTSLILNMALKDIYNGSGICLIDPHGDMIENFLDYIPSWRINDVIYSNPADLDYPIALNILERVEPDKRHLVVSGLISVFRKLYAEY</sequence>
<dbReference type="Gene3D" id="3.40.50.300">
    <property type="entry name" value="P-loop containing nucleotide triphosphate hydrolases"/>
    <property type="match status" value="1"/>
</dbReference>
<protein>
    <recommendedName>
        <fullName evidence="2">Helicase HerA central domain-containing protein</fullName>
    </recommendedName>
</protein>
<dbReference type="AlphaFoldDB" id="A0A7G9Z3B7"/>
<proteinExistence type="predicted"/>
<dbReference type="EMBL" id="MT631591">
    <property type="protein sequence ID" value="QNO54751.1"/>
    <property type="molecule type" value="Genomic_DNA"/>
</dbReference>
<evidence type="ECO:0000313" key="1">
    <source>
        <dbReference type="EMBL" id="QNO54751.1"/>
    </source>
</evidence>
<reference evidence="1" key="1">
    <citation type="submission" date="2020-06" db="EMBL/GenBank/DDBJ databases">
        <title>Unique genomic features of the anaerobic methanotrophic archaea.</title>
        <authorList>
            <person name="Chadwick G.L."/>
            <person name="Skennerton C.T."/>
            <person name="Laso-Perez R."/>
            <person name="Leu A.O."/>
            <person name="Speth D.R."/>
            <person name="Yu H."/>
            <person name="Morgan-Lang C."/>
            <person name="Hatzenpichler R."/>
            <person name="Goudeau D."/>
            <person name="Malmstrom R."/>
            <person name="Brazelton W.J."/>
            <person name="Woyke T."/>
            <person name="Hallam S.J."/>
            <person name="Tyson G.W."/>
            <person name="Wegener G."/>
            <person name="Boetius A."/>
            <person name="Orphan V."/>
        </authorList>
    </citation>
    <scope>NUCLEOTIDE SEQUENCE</scope>
</reference>
<accession>A0A7G9Z3B7</accession>
<dbReference type="SUPFAM" id="SSF52540">
    <property type="entry name" value="P-loop containing nucleoside triphosphate hydrolases"/>
    <property type="match status" value="1"/>
</dbReference>
<dbReference type="InterPro" id="IPR027417">
    <property type="entry name" value="P-loop_NTPase"/>
</dbReference>
<evidence type="ECO:0008006" key="2">
    <source>
        <dbReference type="Google" id="ProtNLM"/>
    </source>
</evidence>